<protein>
    <submittedName>
        <fullName evidence="1">Uncharacterized protein</fullName>
    </submittedName>
</protein>
<gene>
    <name evidence="1" type="ORF">DFQ15_10283</name>
</gene>
<dbReference type="AlphaFoldDB" id="A0A318SPK6"/>
<proteinExistence type="predicted"/>
<evidence type="ECO:0000313" key="2">
    <source>
        <dbReference type="Proteomes" id="UP000247540"/>
    </source>
</evidence>
<dbReference type="EMBL" id="QJTC01000002">
    <property type="protein sequence ID" value="PYE79352.1"/>
    <property type="molecule type" value="Genomic_DNA"/>
</dbReference>
<dbReference type="RefSeq" id="WP_158528992.1">
    <property type="nucleotide sequence ID" value="NZ_JAMOFZ010000001.1"/>
</dbReference>
<name>A0A318SPK6_9BURK</name>
<sequence length="57" mass="6170">MTYTVHCLPGMLALGQARRVFTSVQAFDGYISTVRAAGLRVFFSSPTACTITREAQA</sequence>
<dbReference type="OrthoDB" id="9917804at2"/>
<accession>A0A318SPK6</accession>
<dbReference type="Proteomes" id="UP000247540">
    <property type="component" value="Unassembled WGS sequence"/>
</dbReference>
<keyword evidence="2" id="KW-1185">Reference proteome</keyword>
<evidence type="ECO:0000313" key="1">
    <source>
        <dbReference type="EMBL" id="PYE79352.1"/>
    </source>
</evidence>
<reference evidence="1 2" key="1">
    <citation type="submission" date="2018-06" db="EMBL/GenBank/DDBJ databases">
        <title>Genomic Encyclopedia of Type Strains, Phase III (KMG-III): the genomes of soil and plant-associated and newly described type strains.</title>
        <authorList>
            <person name="Whitman W."/>
        </authorList>
    </citation>
    <scope>NUCLEOTIDE SEQUENCE [LARGE SCALE GENOMIC DNA]</scope>
    <source>
        <strain evidence="1 2">CECT 7646</strain>
    </source>
</reference>
<organism evidence="1 2">
    <name type="scientific">Xylophilus ampelinus</name>
    <dbReference type="NCBI Taxonomy" id="54067"/>
    <lineage>
        <taxon>Bacteria</taxon>
        <taxon>Pseudomonadati</taxon>
        <taxon>Pseudomonadota</taxon>
        <taxon>Betaproteobacteria</taxon>
        <taxon>Burkholderiales</taxon>
        <taxon>Xylophilus</taxon>
    </lineage>
</organism>
<comment type="caution">
    <text evidence="1">The sequence shown here is derived from an EMBL/GenBank/DDBJ whole genome shotgun (WGS) entry which is preliminary data.</text>
</comment>